<dbReference type="STRING" id="1499966.U14_03134"/>
<dbReference type="PROSITE" id="PS51257">
    <property type="entry name" value="PROKAR_LIPOPROTEIN"/>
    <property type="match status" value="1"/>
</dbReference>
<dbReference type="Proteomes" id="UP000030700">
    <property type="component" value="Unassembled WGS sequence"/>
</dbReference>
<dbReference type="InterPro" id="IPR001915">
    <property type="entry name" value="Peptidase_M48"/>
</dbReference>
<feature type="domain" description="Peptidase M48" evidence="7">
    <location>
        <begin position="78"/>
        <end position="263"/>
    </location>
</feature>
<dbReference type="SUPFAM" id="SSF48452">
    <property type="entry name" value="TPR-like"/>
    <property type="match status" value="1"/>
</dbReference>
<keyword evidence="4" id="KW-0378">Hydrolase</keyword>
<dbReference type="Gene3D" id="1.25.40.10">
    <property type="entry name" value="Tetratricopeptide repeat domain"/>
    <property type="match status" value="1"/>
</dbReference>
<dbReference type="GO" id="GO:0004222">
    <property type="term" value="F:metalloendopeptidase activity"/>
    <property type="evidence" value="ECO:0007669"/>
    <property type="project" value="InterPro"/>
</dbReference>
<dbReference type="EMBL" id="DF820457">
    <property type="protein sequence ID" value="GAK51888.1"/>
    <property type="molecule type" value="Genomic_DNA"/>
</dbReference>
<keyword evidence="5" id="KW-0862">Zinc</keyword>
<reference evidence="8" key="1">
    <citation type="journal article" date="2015" name="PeerJ">
        <title>First genomic representation of candidate bacterial phylum KSB3 points to enhanced environmental sensing as a trigger of wastewater bulking.</title>
        <authorList>
            <person name="Sekiguchi Y."/>
            <person name="Ohashi A."/>
            <person name="Parks D.H."/>
            <person name="Yamauchi T."/>
            <person name="Tyson G.W."/>
            <person name="Hugenholtz P."/>
        </authorList>
    </citation>
    <scope>NUCLEOTIDE SEQUENCE [LARGE SCALE GENOMIC DNA]</scope>
</reference>
<keyword evidence="6" id="KW-0482">Metalloprotease</keyword>
<keyword evidence="2" id="KW-0645">Protease</keyword>
<keyword evidence="3" id="KW-0479">Metal-binding</keyword>
<evidence type="ECO:0000256" key="6">
    <source>
        <dbReference type="ARBA" id="ARBA00023049"/>
    </source>
</evidence>
<dbReference type="AlphaFoldDB" id="A0A081BNC2"/>
<dbReference type="Gene3D" id="3.30.2010.10">
    <property type="entry name" value="Metalloproteases ('zincins'), catalytic domain"/>
    <property type="match status" value="1"/>
</dbReference>
<dbReference type="GO" id="GO:0051603">
    <property type="term" value="P:proteolysis involved in protein catabolic process"/>
    <property type="evidence" value="ECO:0007669"/>
    <property type="project" value="TreeGrafter"/>
</dbReference>
<dbReference type="GO" id="GO:0046872">
    <property type="term" value="F:metal ion binding"/>
    <property type="evidence" value="ECO:0007669"/>
    <property type="project" value="UniProtKB-KW"/>
</dbReference>
<dbReference type="InterPro" id="IPR011990">
    <property type="entry name" value="TPR-like_helical_dom_sf"/>
</dbReference>
<organism evidence="8">
    <name type="scientific">Candidatus Moduliflexus flocculans</name>
    <dbReference type="NCBI Taxonomy" id="1499966"/>
    <lineage>
        <taxon>Bacteria</taxon>
        <taxon>Candidatus Moduliflexota</taxon>
        <taxon>Candidatus Moduliflexia</taxon>
        <taxon>Candidatus Moduliflexales</taxon>
        <taxon>Candidatus Moduliflexaceae</taxon>
    </lineage>
</organism>
<evidence type="ECO:0000256" key="5">
    <source>
        <dbReference type="ARBA" id="ARBA00022833"/>
    </source>
</evidence>
<dbReference type="InterPro" id="IPR051156">
    <property type="entry name" value="Mito/Outer_Membr_Metalloprot"/>
</dbReference>
<dbReference type="HOGENOM" id="CLU_039394_0_0_0"/>
<dbReference type="Pfam" id="PF01435">
    <property type="entry name" value="Peptidase_M48"/>
    <property type="match status" value="1"/>
</dbReference>
<evidence type="ECO:0000256" key="3">
    <source>
        <dbReference type="ARBA" id="ARBA00022723"/>
    </source>
</evidence>
<evidence type="ECO:0000256" key="2">
    <source>
        <dbReference type="ARBA" id="ARBA00022670"/>
    </source>
</evidence>
<dbReference type="PANTHER" id="PTHR22726:SF1">
    <property type="entry name" value="METALLOENDOPEPTIDASE OMA1, MITOCHONDRIAL"/>
    <property type="match status" value="1"/>
</dbReference>
<comment type="cofactor">
    <cofactor evidence="1">
        <name>Zn(2+)</name>
        <dbReference type="ChEBI" id="CHEBI:29105"/>
    </cofactor>
</comment>
<dbReference type="PANTHER" id="PTHR22726">
    <property type="entry name" value="METALLOENDOPEPTIDASE OMA1"/>
    <property type="match status" value="1"/>
</dbReference>
<gene>
    <name evidence="8" type="ORF">U14_03134</name>
</gene>
<evidence type="ECO:0000313" key="8">
    <source>
        <dbReference type="EMBL" id="GAK51888.1"/>
    </source>
</evidence>
<evidence type="ECO:0000256" key="1">
    <source>
        <dbReference type="ARBA" id="ARBA00001947"/>
    </source>
</evidence>
<dbReference type="GO" id="GO:0016020">
    <property type="term" value="C:membrane"/>
    <property type="evidence" value="ECO:0007669"/>
    <property type="project" value="TreeGrafter"/>
</dbReference>
<evidence type="ECO:0000313" key="9">
    <source>
        <dbReference type="Proteomes" id="UP000030700"/>
    </source>
</evidence>
<evidence type="ECO:0000256" key="4">
    <source>
        <dbReference type="ARBA" id="ARBA00022801"/>
    </source>
</evidence>
<name>A0A081BNC2_9BACT</name>
<accession>A0A081BNC2</accession>
<dbReference type="Pfam" id="PF14559">
    <property type="entry name" value="TPR_19"/>
    <property type="match status" value="1"/>
</dbReference>
<evidence type="ECO:0000259" key="7">
    <source>
        <dbReference type="Pfam" id="PF01435"/>
    </source>
</evidence>
<sequence>MKYSLGERVYAGKLTRRDFLWLLTASTAGIVTGCATNPVTGERQLMLVSEERELAIDRQNSPHQFSSDYGPVQDQELNAYIERVGKALSLNSHRPDMPYSFRVVNATYVNAYAFPGGSIAATRGILLEIRSEAELAGLLGHEIGHVSARHTAERMSKGLLMSGLLTGAAVYAGSQGSEDWLKMISIGGQYAAGALLAHYSREDERQADALGMEYMTRSGYNPQGMVGLMEILVRLFNDKPSALEMMYATHPMSSERLQTARDRTVIDYYTAAELPFYEERYMDQTINLRAMRGTIESLQKGEEAMTSQKFSQAQTYFADALRQTPNDYAGLVLMAKCQMALNNPGEAKFYAEQAKAIYPEEAQATYLSGIADLGVNKPDAAYDAFDGYERMLPGNPNTIFLKGISLEQMQNKQGAAEEYYRYLQQVTQGQNAEYAYQRLVDWRVIRP</sequence>
<keyword evidence="9" id="KW-1185">Reference proteome</keyword>
<protein>
    <submittedName>
        <fullName evidence="8">Peptidase M48 Ste24p</fullName>
    </submittedName>
</protein>
<proteinExistence type="predicted"/>